<accession>A0AAV7FY39</accession>
<reference evidence="1 2" key="1">
    <citation type="journal article" date="2021" name="Hortic Res">
        <title>Chromosome-scale assembly of the Dendrobium chrysotoxum genome enhances the understanding of orchid evolution.</title>
        <authorList>
            <person name="Zhang Y."/>
            <person name="Zhang G.Q."/>
            <person name="Zhang D."/>
            <person name="Liu X.D."/>
            <person name="Xu X.Y."/>
            <person name="Sun W.H."/>
            <person name="Yu X."/>
            <person name="Zhu X."/>
            <person name="Wang Z.W."/>
            <person name="Zhao X."/>
            <person name="Zhong W.Y."/>
            <person name="Chen H."/>
            <person name="Yin W.L."/>
            <person name="Huang T."/>
            <person name="Niu S.C."/>
            <person name="Liu Z.J."/>
        </authorList>
    </citation>
    <scope>NUCLEOTIDE SEQUENCE [LARGE SCALE GENOMIC DNA]</scope>
    <source>
        <strain evidence="1">Lindl</strain>
    </source>
</reference>
<dbReference type="Proteomes" id="UP000775213">
    <property type="component" value="Unassembled WGS sequence"/>
</dbReference>
<organism evidence="1 2">
    <name type="scientific">Dendrobium chrysotoxum</name>
    <name type="common">Orchid</name>
    <dbReference type="NCBI Taxonomy" id="161865"/>
    <lineage>
        <taxon>Eukaryota</taxon>
        <taxon>Viridiplantae</taxon>
        <taxon>Streptophyta</taxon>
        <taxon>Embryophyta</taxon>
        <taxon>Tracheophyta</taxon>
        <taxon>Spermatophyta</taxon>
        <taxon>Magnoliopsida</taxon>
        <taxon>Liliopsida</taxon>
        <taxon>Asparagales</taxon>
        <taxon>Orchidaceae</taxon>
        <taxon>Epidendroideae</taxon>
        <taxon>Malaxideae</taxon>
        <taxon>Dendrobiinae</taxon>
        <taxon>Dendrobium</taxon>
    </lineage>
</organism>
<comment type="caution">
    <text evidence="1">The sequence shown here is derived from an EMBL/GenBank/DDBJ whole genome shotgun (WGS) entry which is preliminary data.</text>
</comment>
<protein>
    <submittedName>
        <fullName evidence="1">Uncharacterized protein</fullName>
    </submittedName>
</protein>
<proteinExistence type="predicted"/>
<sequence length="68" mass="7219">MSAFPSPAVPAPALPDSYPHLFPLPLLEEERELGVSSSKHYSVGMRFSVVPISAVLHGFSLPSIACSP</sequence>
<dbReference type="AlphaFoldDB" id="A0AAV7FY39"/>
<dbReference type="EMBL" id="JAGFBR010000019">
    <property type="protein sequence ID" value="KAH0448343.1"/>
    <property type="molecule type" value="Genomic_DNA"/>
</dbReference>
<evidence type="ECO:0000313" key="1">
    <source>
        <dbReference type="EMBL" id="KAH0448343.1"/>
    </source>
</evidence>
<name>A0AAV7FY39_DENCH</name>
<evidence type="ECO:0000313" key="2">
    <source>
        <dbReference type="Proteomes" id="UP000775213"/>
    </source>
</evidence>
<keyword evidence="2" id="KW-1185">Reference proteome</keyword>
<gene>
    <name evidence="1" type="ORF">IEQ34_022143</name>
</gene>